<dbReference type="AlphaFoldDB" id="A0A699JW08"/>
<comment type="caution">
    <text evidence="2">The sequence shown here is derived from an EMBL/GenBank/DDBJ whole genome shotgun (WGS) entry which is preliminary data.</text>
</comment>
<protein>
    <submittedName>
        <fullName evidence="2">Retrovirus-related Pol polyprotein from transposon TNT 1-94</fullName>
    </submittedName>
</protein>
<feature type="non-terminal residue" evidence="2">
    <location>
        <position position="1"/>
    </location>
</feature>
<accession>A0A699JW08</accession>
<evidence type="ECO:0000313" key="2">
    <source>
        <dbReference type="EMBL" id="GFA61386.1"/>
    </source>
</evidence>
<name>A0A699JW08_TANCI</name>
<proteinExistence type="predicted"/>
<gene>
    <name evidence="2" type="ORF">Tci_633358</name>
</gene>
<evidence type="ECO:0000256" key="1">
    <source>
        <dbReference type="SAM" id="MobiDB-lite"/>
    </source>
</evidence>
<dbReference type="EMBL" id="BKCJ010455320">
    <property type="protein sequence ID" value="GFA61386.1"/>
    <property type="molecule type" value="Genomic_DNA"/>
</dbReference>
<organism evidence="2">
    <name type="scientific">Tanacetum cinerariifolium</name>
    <name type="common">Dalmatian daisy</name>
    <name type="synonym">Chrysanthemum cinerariifolium</name>
    <dbReference type="NCBI Taxonomy" id="118510"/>
    <lineage>
        <taxon>Eukaryota</taxon>
        <taxon>Viridiplantae</taxon>
        <taxon>Streptophyta</taxon>
        <taxon>Embryophyta</taxon>
        <taxon>Tracheophyta</taxon>
        <taxon>Spermatophyta</taxon>
        <taxon>Magnoliopsida</taxon>
        <taxon>eudicotyledons</taxon>
        <taxon>Gunneridae</taxon>
        <taxon>Pentapetalae</taxon>
        <taxon>asterids</taxon>
        <taxon>campanulids</taxon>
        <taxon>Asterales</taxon>
        <taxon>Asteraceae</taxon>
        <taxon>Asteroideae</taxon>
        <taxon>Anthemideae</taxon>
        <taxon>Anthemidinae</taxon>
        <taxon>Tanacetum</taxon>
    </lineage>
</organism>
<feature type="non-terminal residue" evidence="2">
    <location>
        <position position="271"/>
    </location>
</feature>
<sequence length="271" mass="29688">NDYARASLGRKSTTGDCQFLGKKMISWQCKKQTVVANSTTKADMHLRSTLQSILHALNSSKLEPSSLFVISSHTKKVFANIKREGKDLCGKVTPLFATMMVQAPEDMGEGSKIQTDTHHTPIVTQPSSSLPQKKQKSRSKQRKEIDVPSPSSEIPTKEGLPTTSNDPLPSAKTAQAKEIASLKKRVKKLEQKRKLRTLGLKRLRKVEQGMNEEDMYGVNDLDGDEVIVDVTAGKNVEQSTKVAEKEVSIADPVTTIGEVVTTTDIKVTTAA</sequence>
<reference evidence="2" key="1">
    <citation type="journal article" date="2019" name="Sci. Rep.">
        <title>Draft genome of Tanacetum cinerariifolium, the natural source of mosquito coil.</title>
        <authorList>
            <person name="Yamashiro T."/>
            <person name="Shiraishi A."/>
            <person name="Satake H."/>
            <person name="Nakayama K."/>
        </authorList>
    </citation>
    <scope>NUCLEOTIDE SEQUENCE</scope>
</reference>
<feature type="region of interest" description="Disordered" evidence="1">
    <location>
        <begin position="119"/>
        <end position="177"/>
    </location>
</feature>